<dbReference type="GeneID" id="42303937"/>
<dbReference type="EMBL" id="LGUG01000004">
    <property type="protein sequence ID" value="KON94404.1"/>
    <property type="molecule type" value="Genomic_DNA"/>
</dbReference>
<evidence type="ECO:0000256" key="1">
    <source>
        <dbReference type="SAM" id="Phobius"/>
    </source>
</evidence>
<feature type="transmembrane region" description="Helical" evidence="1">
    <location>
        <begin position="277"/>
        <end position="301"/>
    </location>
</feature>
<accession>A0A0D1W8S7</accession>
<dbReference type="EMBL" id="FNED01000041">
    <property type="protein sequence ID" value="SDK15472.1"/>
    <property type="molecule type" value="Genomic_DNA"/>
</dbReference>
<dbReference type="Pfam" id="PF01553">
    <property type="entry name" value="Acyltransferase"/>
    <property type="match status" value="1"/>
</dbReference>
<name>A0A0D1W8S7_ANEMI</name>
<feature type="transmembrane region" description="Helical" evidence="1">
    <location>
        <begin position="344"/>
        <end position="365"/>
    </location>
</feature>
<feature type="transmembrane region" description="Helical" evidence="1">
    <location>
        <begin position="313"/>
        <end position="338"/>
    </location>
</feature>
<dbReference type="Proteomes" id="UP000037269">
    <property type="component" value="Unassembled WGS sequence"/>
</dbReference>
<dbReference type="PANTHER" id="PTHR31605">
    <property type="entry name" value="GLYCEROL-3-PHOSPHATE O-ACYLTRANSFERASE 1"/>
    <property type="match status" value="1"/>
</dbReference>
<dbReference type="GO" id="GO:0004366">
    <property type="term" value="F:glycerol-3-phosphate O-acyltransferase activity"/>
    <property type="evidence" value="ECO:0007669"/>
    <property type="project" value="TreeGrafter"/>
</dbReference>
<evidence type="ECO:0000313" key="5">
    <source>
        <dbReference type="Proteomes" id="UP000037269"/>
    </source>
</evidence>
<evidence type="ECO:0000259" key="2">
    <source>
        <dbReference type="SMART" id="SM00563"/>
    </source>
</evidence>
<dbReference type="InterPro" id="IPR002123">
    <property type="entry name" value="Plipid/glycerol_acylTrfase"/>
</dbReference>
<dbReference type="GO" id="GO:0016287">
    <property type="term" value="F:glycerone-phosphate O-acyltransferase activity"/>
    <property type="evidence" value="ECO:0007669"/>
    <property type="project" value="TreeGrafter"/>
</dbReference>
<proteinExistence type="predicted"/>
<dbReference type="SUPFAM" id="SSF69593">
    <property type="entry name" value="Glycerol-3-phosphate (1)-acyltransferase"/>
    <property type="match status" value="1"/>
</dbReference>
<reference evidence="3 5" key="1">
    <citation type="submission" date="2015-07" db="EMBL/GenBank/DDBJ databases">
        <title>Fjat-14205 dsm 2895.</title>
        <authorList>
            <person name="Liu B."/>
            <person name="Wang J."/>
            <person name="Zhu Y."/>
            <person name="Liu G."/>
            <person name="Chen Q."/>
            <person name="Chen Z."/>
            <person name="Lan J."/>
            <person name="Che J."/>
            <person name="Ge C."/>
            <person name="Shi H."/>
            <person name="Pan Z."/>
            <person name="Liu X."/>
        </authorList>
    </citation>
    <scope>NUCLEOTIDE SEQUENCE [LARGE SCALE GENOMIC DNA]</scope>
    <source>
        <strain evidence="3 5">DSM 2895</strain>
    </source>
</reference>
<dbReference type="PANTHER" id="PTHR31605:SF0">
    <property type="entry name" value="GLYCEROL-3-PHOSPHATE O-ACYLTRANSFERASE 1"/>
    <property type="match status" value="1"/>
</dbReference>
<protein>
    <submittedName>
        <fullName evidence="4">1-acyl-sn-glycerol-3-phosphate acyltransferase</fullName>
    </submittedName>
</protein>
<keyword evidence="1" id="KW-0812">Transmembrane</keyword>
<evidence type="ECO:0000313" key="6">
    <source>
        <dbReference type="Proteomes" id="UP000182836"/>
    </source>
</evidence>
<evidence type="ECO:0000313" key="3">
    <source>
        <dbReference type="EMBL" id="KON94404.1"/>
    </source>
</evidence>
<gene>
    <name evidence="3" type="ORF">AF333_01760</name>
    <name evidence="4" type="ORF">SAMN04487909_14134</name>
</gene>
<dbReference type="SMART" id="SM00563">
    <property type="entry name" value="PlsC"/>
    <property type="match status" value="1"/>
</dbReference>
<reference evidence="4 6" key="2">
    <citation type="submission" date="2016-10" db="EMBL/GenBank/DDBJ databases">
        <authorList>
            <person name="de Groot N.N."/>
        </authorList>
    </citation>
    <scope>NUCLEOTIDE SEQUENCE [LARGE SCALE GENOMIC DNA]</scope>
    <source>
        <strain evidence="4 6">DSM 2895</strain>
    </source>
</reference>
<dbReference type="Proteomes" id="UP000182836">
    <property type="component" value="Unassembled WGS sequence"/>
</dbReference>
<feature type="domain" description="Phospholipid/glycerol acyltransferase" evidence="2">
    <location>
        <begin position="31"/>
        <end position="156"/>
    </location>
</feature>
<dbReference type="RefSeq" id="WP_043066455.1">
    <property type="nucleotide sequence ID" value="NZ_BJOA01000192.1"/>
</dbReference>
<dbReference type="GO" id="GO:0008654">
    <property type="term" value="P:phospholipid biosynthetic process"/>
    <property type="evidence" value="ECO:0007669"/>
    <property type="project" value="TreeGrafter"/>
</dbReference>
<keyword evidence="5" id="KW-1185">Reference proteome</keyword>
<dbReference type="PATRIC" id="fig|47500.12.peg.3889"/>
<dbReference type="STRING" id="47500.AF333_01760"/>
<dbReference type="AlphaFoldDB" id="A0A0D1W8S7"/>
<keyword evidence="4" id="KW-0012">Acyltransferase</keyword>
<keyword evidence="4" id="KW-0808">Transferase</keyword>
<keyword evidence="1" id="KW-1133">Transmembrane helix</keyword>
<organism evidence="3 5">
    <name type="scientific">Aneurinibacillus migulanus</name>
    <name type="common">Bacillus migulanus</name>
    <dbReference type="NCBI Taxonomy" id="47500"/>
    <lineage>
        <taxon>Bacteria</taxon>
        <taxon>Bacillati</taxon>
        <taxon>Bacillota</taxon>
        <taxon>Bacilli</taxon>
        <taxon>Bacillales</taxon>
        <taxon>Paenibacillaceae</taxon>
        <taxon>Aneurinibacillus group</taxon>
        <taxon>Aneurinibacillus</taxon>
    </lineage>
</organism>
<dbReference type="InterPro" id="IPR052744">
    <property type="entry name" value="GPAT/DAPAT"/>
</dbReference>
<dbReference type="OrthoDB" id="9803035at2"/>
<sequence>MLNAFRLLLARIYFREIRIYGQENLPASGMTLFVSNHRNGAIDGYVLLKMLPACRAIVGRNLTGSWFLRLFFGGQIEVYRKAENTEQKVWNRERLQEAALAMRQGRPVLIFPEGTSELGPHLLPVKKGAAFICHTLLQEAGDAEMLSIVPLGLHYEEGWRFRSAAEIHIGPPMHVTRASTRNLAALTETMRQSLMNVSENFADEEEQRQGESFASMLRYHGVSRKSHLTFCRMWAEGLVSEKRRERFLHLYRHEDLLRYQNTPLVAQGGAWKYTAAYYMLLPIFLLAYVLNLLPLLGAYIAARKMADDTNVVALWRILVGTPLFAIQCFLYIVLGLIFCPLPVLGWLLVMYVIITGAGLCLLDVWRRIGVRGRNGTSARHHEILSFCKEFME</sequence>
<keyword evidence="1" id="KW-0472">Membrane</keyword>
<evidence type="ECO:0000313" key="4">
    <source>
        <dbReference type="EMBL" id="SDK15472.1"/>
    </source>
</evidence>